<keyword evidence="3" id="KW-0677">Repeat</keyword>
<evidence type="ECO:0000256" key="3">
    <source>
        <dbReference type="ARBA" id="ARBA00022737"/>
    </source>
</evidence>
<feature type="domain" description="Chitin-binding type-2" evidence="7">
    <location>
        <begin position="255"/>
        <end position="312"/>
    </location>
</feature>
<evidence type="ECO:0000256" key="6">
    <source>
        <dbReference type="SAM" id="SignalP"/>
    </source>
</evidence>
<feature type="domain" description="Chitin-binding type-2" evidence="7">
    <location>
        <begin position="323"/>
        <end position="380"/>
    </location>
</feature>
<dbReference type="Proteomes" id="UP000183832">
    <property type="component" value="Unassembled WGS sequence"/>
</dbReference>
<dbReference type="EMBL" id="CVRI01000010">
    <property type="protein sequence ID" value="CRK89115.1"/>
    <property type="molecule type" value="Genomic_DNA"/>
</dbReference>
<feature type="domain" description="Chitin-binding type-2" evidence="7">
    <location>
        <begin position="28"/>
        <end position="85"/>
    </location>
</feature>
<evidence type="ECO:0000256" key="1">
    <source>
        <dbReference type="ARBA" id="ARBA00022669"/>
    </source>
</evidence>
<organism evidence="8 9">
    <name type="scientific">Clunio marinus</name>
    <dbReference type="NCBI Taxonomy" id="568069"/>
    <lineage>
        <taxon>Eukaryota</taxon>
        <taxon>Metazoa</taxon>
        <taxon>Ecdysozoa</taxon>
        <taxon>Arthropoda</taxon>
        <taxon>Hexapoda</taxon>
        <taxon>Insecta</taxon>
        <taxon>Pterygota</taxon>
        <taxon>Neoptera</taxon>
        <taxon>Endopterygota</taxon>
        <taxon>Diptera</taxon>
        <taxon>Nematocera</taxon>
        <taxon>Chironomoidea</taxon>
        <taxon>Chironomidae</taxon>
        <taxon>Clunio</taxon>
    </lineage>
</organism>
<dbReference type="PANTHER" id="PTHR23301">
    <property type="entry name" value="CHITIN BINDING PERITROPHIN-A"/>
    <property type="match status" value="1"/>
</dbReference>
<name>A0A1J1HMF1_9DIPT</name>
<keyword evidence="2 6" id="KW-0732">Signal</keyword>
<dbReference type="PROSITE" id="PS50940">
    <property type="entry name" value="CHIT_BIND_II"/>
    <property type="match status" value="7"/>
</dbReference>
<dbReference type="SUPFAM" id="SSF57625">
    <property type="entry name" value="Invertebrate chitin-binding proteins"/>
    <property type="match status" value="7"/>
</dbReference>
<keyword evidence="4" id="KW-1015">Disulfide bond</keyword>
<feature type="chain" id="PRO_5013312145" evidence="6">
    <location>
        <begin position="21"/>
        <end position="539"/>
    </location>
</feature>
<proteinExistence type="predicted"/>
<evidence type="ECO:0000256" key="2">
    <source>
        <dbReference type="ARBA" id="ARBA00022729"/>
    </source>
</evidence>
<reference evidence="8 9" key="1">
    <citation type="submission" date="2015-04" db="EMBL/GenBank/DDBJ databases">
        <authorList>
            <person name="Syromyatnikov M.Y."/>
            <person name="Popov V.N."/>
        </authorList>
    </citation>
    <scope>NUCLEOTIDE SEQUENCE [LARGE SCALE GENOMIC DNA]</scope>
</reference>
<feature type="non-terminal residue" evidence="8">
    <location>
        <position position="539"/>
    </location>
</feature>
<gene>
    <name evidence="8" type="primary">similar to AGAP011617-PA</name>
    <name evidence="8" type="ORF">CLUMA_CG002669</name>
</gene>
<feature type="signal peptide" evidence="6">
    <location>
        <begin position="1"/>
        <end position="20"/>
    </location>
</feature>
<dbReference type="STRING" id="568069.A0A1J1HMF1"/>
<accession>A0A1J1HMF1</accession>
<protein>
    <submittedName>
        <fullName evidence="8">CLUMA_CG002669, isoform A</fullName>
    </submittedName>
</protein>
<dbReference type="Pfam" id="PF01607">
    <property type="entry name" value="CBM_14"/>
    <property type="match status" value="7"/>
</dbReference>
<dbReference type="PANTHER" id="PTHR23301:SF0">
    <property type="entry name" value="CHITIN-BINDING TYPE-2 DOMAIN-CONTAINING PROTEIN-RELATED"/>
    <property type="match status" value="1"/>
</dbReference>
<keyword evidence="1" id="KW-0147">Chitin-binding</keyword>
<evidence type="ECO:0000313" key="9">
    <source>
        <dbReference type="Proteomes" id="UP000183832"/>
    </source>
</evidence>
<dbReference type="InterPro" id="IPR036508">
    <property type="entry name" value="Chitin-bd_dom_sf"/>
</dbReference>
<dbReference type="Gene3D" id="2.170.140.10">
    <property type="entry name" value="Chitin binding domain"/>
    <property type="match status" value="7"/>
</dbReference>
<evidence type="ECO:0000313" key="8">
    <source>
        <dbReference type="EMBL" id="CRK89115.1"/>
    </source>
</evidence>
<evidence type="ECO:0000256" key="4">
    <source>
        <dbReference type="ARBA" id="ARBA00023157"/>
    </source>
</evidence>
<feature type="domain" description="Chitin-binding type-2" evidence="7">
    <location>
        <begin position="108"/>
        <end position="165"/>
    </location>
</feature>
<dbReference type="GO" id="GO:0008061">
    <property type="term" value="F:chitin binding"/>
    <property type="evidence" value="ECO:0007669"/>
    <property type="project" value="UniProtKB-KW"/>
</dbReference>
<feature type="domain" description="Chitin-binding type-2" evidence="7">
    <location>
        <begin position="397"/>
        <end position="453"/>
    </location>
</feature>
<dbReference type="OrthoDB" id="6020543at2759"/>
<dbReference type="InterPro" id="IPR002557">
    <property type="entry name" value="Chitin-bd_dom"/>
</dbReference>
<dbReference type="GO" id="GO:0005576">
    <property type="term" value="C:extracellular region"/>
    <property type="evidence" value="ECO:0007669"/>
    <property type="project" value="InterPro"/>
</dbReference>
<evidence type="ECO:0000259" key="7">
    <source>
        <dbReference type="PROSITE" id="PS50940"/>
    </source>
</evidence>
<evidence type="ECO:0000256" key="5">
    <source>
        <dbReference type="ARBA" id="ARBA00023180"/>
    </source>
</evidence>
<feature type="domain" description="Chitin-binding type-2" evidence="7">
    <location>
        <begin position="178"/>
        <end position="235"/>
    </location>
</feature>
<dbReference type="AlphaFoldDB" id="A0A1J1HMF1"/>
<sequence length="539" mass="60036">MWKVPIVITFLLSYSAIVKPQVLRPITDNMCGGRMDGVIFPDPQNCDVFVQCQKGNVVMQRCDRGDLFDLNLYYCVSAEVVNCGQRRRPNIVSPPQQTNQPPSPETHHSVCRNVRNGELLANPTNCRAFIECQQNLRLDRECGPGELFEARSGVCLSDFTVDCGDRVIPSPVNDIVIRNICVGVPNHARVPDPRDCGRYFNCVNQRGVGQECDQGQLFETSLAMCIHERAVNCGGRGGSNGNNNQIISQDGAITIQACSNLPSGSRISDPHDCQKFYECRNNMRIENTCPPNQSFDIGMSQCRPSNSVTCGTRRNLRNPTLDNAICIGQVNGRRFGNLLNCRAFIECQANNRVDRECPNGELFDVNLSACLPAHNVRCNNRSLPPLGSEPMSPEDFFPPCPRTGVSYRSHPHDCSGYFICAEGHLIQHSCAPGIHFNAASLQCDFPSNANCRLSRIVIPHMPLLPDCNNGEDYFPNLLNCKQYFVCEDSTPKLKDCPSGSVWNNKKLQCDKTYADICASSFNIQFGTFDYRKPKENEIK</sequence>
<keyword evidence="5" id="KW-0325">Glycoprotein</keyword>
<feature type="domain" description="Chitin-binding type-2" evidence="7">
    <location>
        <begin position="464"/>
        <end position="519"/>
    </location>
</feature>
<dbReference type="SMART" id="SM00494">
    <property type="entry name" value="ChtBD2"/>
    <property type="match status" value="7"/>
</dbReference>
<dbReference type="InterPro" id="IPR051940">
    <property type="entry name" value="Chitin_bind-dev_reg"/>
</dbReference>
<keyword evidence="9" id="KW-1185">Reference proteome</keyword>